<reference evidence="1" key="1">
    <citation type="submission" date="2022-10" db="EMBL/GenBank/DDBJ databases">
        <title>Genome Sequence of Xylaria curta.</title>
        <authorList>
            <person name="Buettner E."/>
        </authorList>
    </citation>
    <scope>NUCLEOTIDE SEQUENCE</scope>
    <source>
        <strain evidence="1">Babe10</strain>
    </source>
</reference>
<gene>
    <name evidence="1" type="ORF">NUW58_g10671</name>
</gene>
<sequence>MSSPLSTATPATTSEPSDPEGEATLEPPPPAPTPLVSSIVDATPQSDETTAPRPPAKKKPTPRRRKSTVIDGGGDKDDSAPKKKRQRTKSSSRMTAEASEGASVEVQKPTRRRKRDSTPENAEELTVDHSTMTVGELTKDLGIGKRFRLQKRSSRERGKPVQNIAETAGA</sequence>
<name>A0ACC1MJF6_9PEZI</name>
<proteinExistence type="predicted"/>
<dbReference type="EMBL" id="JAPDGR010005131">
    <property type="protein sequence ID" value="KAJ2966399.1"/>
    <property type="molecule type" value="Genomic_DNA"/>
</dbReference>
<evidence type="ECO:0000313" key="1">
    <source>
        <dbReference type="EMBL" id="KAJ2966399.1"/>
    </source>
</evidence>
<protein>
    <submittedName>
        <fullName evidence="1">Uncharacterized protein</fullName>
    </submittedName>
</protein>
<keyword evidence="2" id="KW-1185">Reference proteome</keyword>
<organism evidence="1 2">
    <name type="scientific">Xylaria curta</name>
    <dbReference type="NCBI Taxonomy" id="42375"/>
    <lineage>
        <taxon>Eukaryota</taxon>
        <taxon>Fungi</taxon>
        <taxon>Dikarya</taxon>
        <taxon>Ascomycota</taxon>
        <taxon>Pezizomycotina</taxon>
        <taxon>Sordariomycetes</taxon>
        <taxon>Xylariomycetidae</taxon>
        <taxon>Xylariales</taxon>
        <taxon>Xylariaceae</taxon>
        <taxon>Xylaria</taxon>
    </lineage>
</organism>
<accession>A0ACC1MJF6</accession>
<comment type="caution">
    <text evidence="1">The sequence shown here is derived from an EMBL/GenBank/DDBJ whole genome shotgun (WGS) entry which is preliminary data.</text>
</comment>
<evidence type="ECO:0000313" key="2">
    <source>
        <dbReference type="Proteomes" id="UP001143856"/>
    </source>
</evidence>
<dbReference type="Proteomes" id="UP001143856">
    <property type="component" value="Unassembled WGS sequence"/>
</dbReference>